<evidence type="ECO:0000313" key="3">
    <source>
        <dbReference type="EMBL" id="PQA89360.1"/>
    </source>
</evidence>
<keyword evidence="2" id="KW-0732">Signal</keyword>
<organism evidence="3 4">
    <name type="scientific">Hyphococcus luteus</name>
    <dbReference type="NCBI Taxonomy" id="2058213"/>
    <lineage>
        <taxon>Bacteria</taxon>
        <taxon>Pseudomonadati</taxon>
        <taxon>Pseudomonadota</taxon>
        <taxon>Alphaproteobacteria</taxon>
        <taxon>Parvularculales</taxon>
        <taxon>Parvularculaceae</taxon>
        <taxon>Hyphococcus</taxon>
    </lineage>
</organism>
<dbReference type="EMBL" id="PJCH01000001">
    <property type="protein sequence ID" value="PQA89360.1"/>
    <property type="molecule type" value="Genomic_DNA"/>
</dbReference>
<comment type="caution">
    <text evidence="3">The sequence shown here is derived from an EMBL/GenBank/DDBJ whole genome shotgun (WGS) entry which is preliminary data.</text>
</comment>
<evidence type="ECO:0000256" key="2">
    <source>
        <dbReference type="SAM" id="SignalP"/>
    </source>
</evidence>
<dbReference type="RefSeq" id="WP_104828062.1">
    <property type="nucleotide sequence ID" value="NZ_PJCH01000001.1"/>
</dbReference>
<keyword evidence="1" id="KW-0812">Transmembrane</keyword>
<dbReference type="Proteomes" id="UP000239504">
    <property type="component" value="Unassembled WGS sequence"/>
</dbReference>
<feature type="signal peptide" evidence="2">
    <location>
        <begin position="1"/>
        <end position="28"/>
    </location>
</feature>
<evidence type="ECO:0000256" key="1">
    <source>
        <dbReference type="SAM" id="Phobius"/>
    </source>
</evidence>
<feature type="transmembrane region" description="Helical" evidence="1">
    <location>
        <begin position="103"/>
        <end position="121"/>
    </location>
</feature>
<keyword evidence="1" id="KW-1133">Transmembrane helix</keyword>
<reference evidence="3 4" key="1">
    <citation type="submission" date="2017-12" db="EMBL/GenBank/DDBJ databases">
        <authorList>
            <person name="Hurst M.R.H."/>
        </authorList>
    </citation>
    <scope>NUCLEOTIDE SEQUENCE [LARGE SCALE GENOMIC DNA]</scope>
    <source>
        <strain evidence="3 4">SY-3-19</strain>
    </source>
</reference>
<feature type="transmembrane region" description="Helical" evidence="1">
    <location>
        <begin position="208"/>
        <end position="231"/>
    </location>
</feature>
<dbReference type="AlphaFoldDB" id="A0A2S7KA12"/>
<keyword evidence="4" id="KW-1185">Reference proteome</keyword>
<proteinExistence type="predicted"/>
<accession>A0A2S7KA12</accession>
<feature type="chain" id="PRO_5015778438" evidence="2">
    <location>
        <begin position="29"/>
        <end position="233"/>
    </location>
</feature>
<name>A0A2S7KA12_9PROT</name>
<sequence length="233" mass="25009">MHSKAERREARVKKMWLRAVLLAATAVAGGAALGRSAANKAVKTRVTQAVDIAKATAIEDLSRETTSVVRQRVQATAVSLLWKTAIVSALFALHGSGDLTARGFQLLVVVITLGFAVRDIIMMAPHVWRGYVYVRGHDWKPATALKEFIARIVFDRAYEKALEATSEPGASHAIALSSYTKEAVSAEIAHAVSDIARTSSIRIIRMRAAVGAAVIVTVSAAYSAFITFALLHA</sequence>
<gene>
    <name evidence="3" type="ORF">CW354_00335</name>
</gene>
<keyword evidence="1" id="KW-0472">Membrane</keyword>
<protein>
    <submittedName>
        <fullName evidence="3">Uncharacterized protein</fullName>
    </submittedName>
</protein>
<evidence type="ECO:0000313" key="4">
    <source>
        <dbReference type="Proteomes" id="UP000239504"/>
    </source>
</evidence>